<evidence type="ECO:0000259" key="2">
    <source>
        <dbReference type="Pfam" id="PF16640"/>
    </source>
</evidence>
<dbReference type="Pfam" id="PF05345">
    <property type="entry name" value="He_PIG"/>
    <property type="match status" value="1"/>
</dbReference>
<dbReference type="SUPFAM" id="SSF63829">
    <property type="entry name" value="Calcium-dependent phosphotriesterase"/>
    <property type="match status" value="2"/>
</dbReference>
<dbReference type="InterPro" id="IPR011042">
    <property type="entry name" value="6-blade_b-propeller_TolB-like"/>
</dbReference>
<dbReference type="SUPFAM" id="SSF49313">
    <property type="entry name" value="Cadherin-like"/>
    <property type="match status" value="1"/>
</dbReference>
<name>A0ABW0MWL9_9ACTN</name>
<feature type="chain" id="PRO_5045259980" evidence="1">
    <location>
        <begin position="26"/>
        <end position="1291"/>
    </location>
</feature>
<proteinExistence type="predicted"/>
<keyword evidence="1" id="KW-0732">Signal</keyword>
<gene>
    <name evidence="3" type="ORF">ACFPKY_04365</name>
</gene>
<dbReference type="InterPro" id="IPR013783">
    <property type="entry name" value="Ig-like_fold"/>
</dbReference>
<evidence type="ECO:0000313" key="3">
    <source>
        <dbReference type="EMBL" id="MFC5492319.1"/>
    </source>
</evidence>
<dbReference type="InterPro" id="IPR032109">
    <property type="entry name" value="Big_3_5"/>
</dbReference>
<keyword evidence="4" id="KW-1185">Reference proteome</keyword>
<evidence type="ECO:0000313" key="4">
    <source>
        <dbReference type="Proteomes" id="UP001595956"/>
    </source>
</evidence>
<protein>
    <submittedName>
        <fullName evidence="3">Ig-like domain repeat protein</fullName>
    </submittedName>
</protein>
<dbReference type="Gene3D" id="2.120.10.30">
    <property type="entry name" value="TolB, C-terminal domain"/>
    <property type="match status" value="2"/>
</dbReference>
<dbReference type="Gene3D" id="2.60.40.10">
    <property type="entry name" value="Immunoglobulins"/>
    <property type="match status" value="2"/>
</dbReference>
<organism evidence="3 4">
    <name type="scientific">Nocardioides caricicola</name>
    <dbReference type="NCBI Taxonomy" id="634770"/>
    <lineage>
        <taxon>Bacteria</taxon>
        <taxon>Bacillati</taxon>
        <taxon>Actinomycetota</taxon>
        <taxon>Actinomycetes</taxon>
        <taxon>Propionibacteriales</taxon>
        <taxon>Nocardioidaceae</taxon>
        <taxon>Nocardioides</taxon>
    </lineage>
</organism>
<feature type="signal peptide" evidence="1">
    <location>
        <begin position="1"/>
        <end position="25"/>
    </location>
</feature>
<comment type="caution">
    <text evidence="3">The sequence shown here is derived from an EMBL/GenBank/DDBJ whole genome shotgun (WGS) entry which is preliminary data.</text>
</comment>
<dbReference type="Proteomes" id="UP001595956">
    <property type="component" value="Unassembled WGS sequence"/>
</dbReference>
<evidence type="ECO:0000256" key="1">
    <source>
        <dbReference type="SAM" id="SignalP"/>
    </source>
</evidence>
<accession>A0ABW0MWL9</accession>
<sequence length="1291" mass="130106">MPAVVLALLVQTFALIGLSTVAASAAPGDPLGLEPGDLVIADTGHDQVVVVPADGGPDRVLADGLDNPGAVVVTPAGDVVVALPDAEDIVRIPADGSAPEVLNTTRAPATTLALDGHGNILFGGNTWGGIGRVSLSGGAVENFVYDSGVPRWYLGLDVASDGSIVAAETGVEADSDRVVRFDSDGTGRTVIPELSYDPAAPAVPKPRGVRGLDVTPDGRVLLGDTWSGVVWESDGVGGATSWPGFPATVVVEDDASGVVYVAAAGADTVHKVSADRTSTLLVVTDAPLLNPGGLAVVPVPPTEVGDVFGAANRRVYEINEDGSQSLVASGFDPIGGVAVDGDGDLLLATDGGDVIELAGDGSGRRTTIATGLGALTAIAIGAGDEIYVGRSDGRLYEVAPGGGVTELGAFGAARAIAVGPDGAVYFADTNAVRRLDAGASPSVAALTARALAWDPTRGLLAAESHDLLAVDPSTGGVSGVIGQNDSIEAVAVDAVGRIYVSADRIDRESATVPGAWDTISGSPVTEIATYVPRPAFTAAAPPVTGNVGAAYDGYTFTATDPGGLGVELTVYDGTLPPGLTLDEDTGELTGEPTTAGAYPFRVQAANPGRAIVSDPITITIGKRIQTIDAFAGAPSMVQLGDTYSPTGTGGGSGNPVTFSIRADSTGVCTYSAGTGLVTFQTRNALCTIVADQAGNATYEPAASVEHTIMVDKVSQSLTITSSAPVDAVVGDTYAPVATATSGLPVVFEIGGLSASVCSVDGDGLITFEHVGSCMFIAKQPGDSTYWAAGWRTQTVTVGPATFAFTSDAPDPGEIGATYQPTINAPFAYFDLDPSTEPGVCTVDDDLTGHVTFLLPGTCVLRADTWGDPDFVNSQITQSITVLLPAQSISFTSTPPSAARPGDTYPVSATATSGGAVSFSIAPASSGVCSLVAGVVHLDQPGSCIVRADQPGTPSHRAAPTVTQTIVVGARDGSLAFTSTPPSQPVVGATYTVTATAAGGGPVTFQGTPGVCSVTGATVTFLHTGSCVVQAQSTGGGGYGAATATQTVVVQRAATALGVVVERDVIIATVSVVAPGGGTPTGQVVFSDHGVEIGTGELVVDGAGDVVATLTGALATGESHSVTATYAGSDDHLGSSSPAVSRADPAITAELTSRKPVSKAGWYRTPVTISFTCQIGTAPLVGGCLDPITLNKNRRGNSPLSFGIVAEDGGAAEVDVTVRIDKRKPAVKVRGIKRAIRTDEPGKLRCVARDKLSGVDTCTIRTRVVGDRVRYRAVALDLAGNRKVVRGWYPLG</sequence>
<dbReference type="InterPro" id="IPR015919">
    <property type="entry name" value="Cadherin-like_sf"/>
</dbReference>
<reference evidence="4" key="1">
    <citation type="journal article" date="2019" name="Int. J. Syst. Evol. Microbiol.">
        <title>The Global Catalogue of Microorganisms (GCM) 10K type strain sequencing project: providing services to taxonomists for standard genome sequencing and annotation.</title>
        <authorList>
            <consortium name="The Broad Institute Genomics Platform"/>
            <consortium name="The Broad Institute Genome Sequencing Center for Infectious Disease"/>
            <person name="Wu L."/>
            <person name="Ma J."/>
        </authorList>
    </citation>
    <scope>NUCLEOTIDE SEQUENCE [LARGE SCALE GENOMIC DNA]</scope>
    <source>
        <strain evidence="4">KACC 13778</strain>
    </source>
</reference>
<feature type="domain" description="Bacterial Ig-like" evidence="2">
    <location>
        <begin position="1067"/>
        <end position="1140"/>
    </location>
</feature>
<dbReference type="EMBL" id="JBHSMD010000001">
    <property type="protein sequence ID" value="MFC5492319.1"/>
    <property type="molecule type" value="Genomic_DNA"/>
</dbReference>
<dbReference type="Pfam" id="PF16640">
    <property type="entry name" value="Big_3_5"/>
    <property type="match status" value="1"/>
</dbReference>
<dbReference type="RefSeq" id="WP_345176586.1">
    <property type="nucleotide sequence ID" value="NZ_BAABFQ010000006.1"/>
</dbReference>